<evidence type="ECO:0000313" key="2">
    <source>
        <dbReference type="Proteomes" id="UP000789901"/>
    </source>
</evidence>
<keyword evidence="2" id="KW-1185">Reference proteome</keyword>
<reference evidence="1 2" key="1">
    <citation type="submission" date="2021-06" db="EMBL/GenBank/DDBJ databases">
        <authorList>
            <person name="Kallberg Y."/>
            <person name="Tangrot J."/>
            <person name="Rosling A."/>
        </authorList>
    </citation>
    <scope>NUCLEOTIDE SEQUENCE [LARGE SCALE GENOMIC DNA]</scope>
    <source>
        <strain evidence="1 2">120-4 pot B 10/14</strain>
    </source>
</reference>
<proteinExistence type="predicted"/>
<dbReference type="Proteomes" id="UP000789901">
    <property type="component" value="Unassembled WGS sequence"/>
</dbReference>
<accession>A0ABN7VCJ6</accession>
<gene>
    <name evidence="1" type="ORF">GMARGA_LOCUS17006</name>
</gene>
<sequence>MDVSDTNSALCSFCSKKKFKNHRGLKIYYQKIHCKRKATNISSNELFLCPLCPNKTFKKKSGWSRHETLKHFDYNIPPKNLLILPDTHINETKNVLVYLIQSRLKLHSKHSGPQTISAPLTESEFISIFQNNIKRYSICHQRYVCRFSGYDAYNTLSSIFNQENWGRRVFEQEQRSEVVLVELTQLLSSKVKLNNSFQINPEKPEMIIIWKNRLIKDEKGNISEAGWITLKFLVGQFY</sequence>
<evidence type="ECO:0000313" key="1">
    <source>
        <dbReference type="EMBL" id="CAG8756778.1"/>
    </source>
</evidence>
<name>A0ABN7VCJ6_GIGMA</name>
<comment type="caution">
    <text evidence="1">The sequence shown here is derived from an EMBL/GenBank/DDBJ whole genome shotgun (WGS) entry which is preliminary data.</text>
</comment>
<protein>
    <submittedName>
        <fullName evidence="1">42219_t:CDS:1</fullName>
    </submittedName>
</protein>
<dbReference type="EMBL" id="CAJVQB010012611">
    <property type="protein sequence ID" value="CAG8756778.1"/>
    <property type="molecule type" value="Genomic_DNA"/>
</dbReference>
<organism evidence="1 2">
    <name type="scientific">Gigaspora margarita</name>
    <dbReference type="NCBI Taxonomy" id="4874"/>
    <lineage>
        <taxon>Eukaryota</taxon>
        <taxon>Fungi</taxon>
        <taxon>Fungi incertae sedis</taxon>
        <taxon>Mucoromycota</taxon>
        <taxon>Glomeromycotina</taxon>
        <taxon>Glomeromycetes</taxon>
        <taxon>Diversisporales</taxon>
        <taxon>Gigasporaceae</taxon>
        <taxon>Gigaspora</taxon>
    </lineage>
</organism>